<dbReference type="EMBL" id="QJNU01000425">
    <property type="protein sequence ID" value="RYO99326.1"/>
    <property type="molecule type" value="Genomic_DNA"/>
</dbReference>
<dbReference type="Proteomes" id="UP000293360">
    <property type="component" value="Unassembled WGS sequence"/>
</dbReference>
<name>A0A4V1X9Y8_9PEZI</name>
<comment type="caution">
    <text evidence="2">The sequence shown here is derived from an EMBL/GenBank/DDBJ whole genome shotgun (WGS) entry which is preliminary data.</text>
</comment>
<feature type="compositionally biased region" description="Low complexity" evidence="1">
    <location>
        <begin position="182"/>
        <end position="194"/>
    </location>
</feature>
<evidence type="ECO:0000313" key="2">
    <source>
        <dbReference type="EMBL" id="RYO99326.1"/>
    </source>
</evidence>
<sequence>MNTTNDVASHICKKHSSEDNTSAYQRFLENAASAVHRCGKEGSSKLPADPIDLFPVTLEALPSLADPTGTPNHCACACWSPAHALHTTNLSYDRTSNGTAEGFRNVQRFTNADSYDSIEPTRLARHQGAKGISHYVMYSSLPKLCAHSKLPVLKFPDGRGGLSKMGKRSAPGTIPEKYAEGSNSPNSRNQSRQHSFFSYGQHPSYRFELSSHINVTAAEQAEIKGKLQPPESGDCAPKRIFLINRESRAVAFQYPFTRFRATRSFGQAALEGEEGGKRAAGAGEAKAKEKAESVLSFPGKNC</sequence>
<organism evidence="2 3">
    <name type="scientific">Monosporascus ibericus</name>
    <dbReference type="NCBI Taxonomy" id="155417"/>
    <lineage>
        <taxon>Eukaryota</taxon>
        <taxon>Fungi</taxon>
        <taxon>Dikarya</taxon>
        <taxon>Ascomycota</taxon>
        <taxon>Pezizomycotina</taxon>
        <taxon>Sordariomycetes</taxon>
        <taxon>Xylariomycetidae</taxon>
        <taxon>Xylariales</taxon>
        <taxon>Xylariales incertae sedis</taxon>
        <taxon>Monosporascus</taxon>
    </lineage>
</organism>
<gene>
    <name evidence="2" type="ORF">DL764_006847</name>
</gene>
<keyword evidence="3" id="KW-1185">Reference proteome</keyword>
<dbReference type="STRING" id="155417.A0A4V1X9Y8"/>
<dbReference type="OrthoDB" id="10637634at2759"/>
<dbReference type="AlphaFoldDB" id="A0A4V1X9Y8"/>
<feature type="region of interest" description="Disordered" evidence="1">
    <location>
        <begin position="160"/>
        <end position="194"/>
    </location>
</feature>
<accession>A0A4V1X9Y8</accession>
<evidence type="ECO:0000313" key="3">
    <source>
        <dbReference type="Proteomes" id="UP000293360"/>
    </source>
</evidence>
<evidence type="ECO:0000256" key="1">
    <source>
        <dbReference type="SAM" id="MobiDB-lite"/>
    </source>
</evidence>
<reference evidence="2 3" key="1">
    <citation type="submission" date="2018-06" db="EMBL/GenBank/DDBJ databases">
        <title>Complete Genomes of Monosporascus.</title>
        <authorList>
            <person name="Robinson A.J."/>
            <person name="Natvig D.O."/>
        </authorList>
    </citation>
    <scope>NUCLEOTIDE SEQUENCE [LARGE SCALE GENOMIC DNA]</scope>
    <source>
        <strain evidence="2 3">CBS 110550</strain>
    </source>
</reference>
<protein>
    <submittedName>
        <fullName evidence="2">Uncharacterized protein</fullName>
    </submittedName>
</protein>
<proteinExistence type="predicted"/>